<accession>A0ABR3NM26</accession>
<proteinExistence type="predicted"/>
<evidence type="ECO:0000313" key="1">
    <source>
        <dbReference type="EMBL" id="KAL1277954.1"/>
    </source>
</evidence>
<gene>
    <name evidence="1" type="ORF">QQF64_024627</name>
</gene>
<protein>
    <submittedName>
        <fullName evidence="1">Uncharacterized protein</fullName>
    </submittedName>
</protein>
<evidence type="ECO:0000313" key="2">
    <source>
        <dbReference type="Proteomes" id="UP001558613"/>
    </source>
</evidence>
<keyword evidence="2" id="KW-1185">Reference proteome</keyword>
<dbReference type="Proteomes" id="UP001558613">
    <property type="component" value="Unassembled WGS sequence"/>
</dbReference>
<comment type="caution">
    <text evidence="1">The sequence shown here is derived from an EMBL/GenBank/DDBJ whole genome shotgun (WGS) entry which is preliminary data.</text>
</comment>
<dbReference type="EMBL" id="JAYMGO010000003">
    <property type="protein sequence ID" value="KAL1277954.1"/>
    <property type="molecule type" value="Genomic_DNA"/>
</dbReference>
<sequence length="86" mass="9343">MKKRSVEHCLGLITRERCGSLAVDESSSHRWLSANESDTEGALTALPLCPAARSRAEISKGIQRKAFILECFSNSSAFEIKGTPCS</sequence>
<name>A0ABR3NM26_9TELE</name>
<reference evidence="1 2" key="1">
    <citation type="submission" date="2023-09" db="EMBL/GenBank/DDBJ databases">
        <authorList>
            <person name="Wang M."/>
        </authorList>
    </citation>
    <scope>NUCLEOTIDE SEQUENCE [LARGE SCALE GENOMIC DNA]</scope>
    <source>
        <strain evidence="1">GT-2023</strain>
        <tissue evidence="1">Liver</tissue>
    </source>
</reference>
<organism evidence="1 2">
    <name type="scientific">Cirrhinus molitorella</name>
    <name type="common">mud carp</name>
    <dbReference type="NCBI Taxonomy" id="172907"/>
    <lineage>
        <taxon>Eukaryota</taxon>
        <taxon>Metazoa</taxon>
        <taxon>Chordata</taxon>
        <taxon>Craniata</taxon>
        <taxon>Vertebrata</taxon>
        <taxon>Euteleostomi</taxon>
        <taxon>Actinopterygii</taxon>
        <taxon>Neopterygii</taxon>
        <taxon>Teleostei</taxon>
        <taxon>Ostariophysi</taxon>
        <taxon>Cypriniformes</taxon>
        <taxon>Cyprinidae</taxon>
        <taxon>Labeoninae</taxon>
        <taxon>Labeonini</taxon>
        <taxon>Cirrhinus</taxon>
    </lineage>
</organism>